<dbReference type="PROSITE" id="PS51257">
    <property type="entry name" value="PROKAR_LIPOPROTEIN"/>
    <property type="match status" value="1"/>
</dbReference>
<dbReference type="EMBL" id="PPUT01000009">
    <property type="protein sequence ID" value="RDC45421.1"/>
    <property type="molecule type" value="Genomic_DNA"/>
</dbReference>
<reference evidence="8 9" key="1">
    <citation type="journal article" date="2018" name="Elife">
        <title>Discovery and characterization of a prevalent human gut bacterial enzyme sufficient for the inactivation of a family of plant toxins.</title>
        <authorList>
            <person name="Koppel N."/>
            <person name="Bisanz J.E."/>
            <person name="Pandelia M.E."/>
            <person name="Turnbaugh P.J."/>
            <person name="Balskus E.P."/>
        </authorList>
    </citation>
    <scope>NUCLEOTIDE SEQUENCE [LARGE SCALE GENOMIC DNA]</scope>
    <source>
        <strain evidence="8 9">OB21 GAM 11</strain>
    </source>
</reference>
<dbReference type="InterPro" id="IPR000866">
    <property type="entry name" value="AhpC/TSA"/>
</dbReference>
<dbReference type="InterPro" id="IPR050553">
    <property type="entry name" value="Thioredoxin_ResA/DsbE_sf"/>
</dbReference>
<evidence type="ECO:0000256" key="6">
    <source>
        <dbReference type="SAM" id="SignalP"/>
    </source>
</evidence>
<evidence type="ECO:0000256" key="3">
    <source>
        <dbReference type="ARBA" id="ARBA00022968"/>
    </source>
</evidence>
<dbReference type="Pfam" id="PF00578">
    <property type="entry name" value="AhpC-TSA"/>
    <property type="match status" value="1"/>
</dbReference>
<dbReference type="SUPFAM" id="SSF52833">
    <property type="entry name" value="Thioredoxin-like"/>
    <property type="match status" value="1"/>
</dbReference>
<protein>
    <recommendedName>
        <fullName evidence="7">Thioredoxin domain-containing protein</fullName>
    </recommendedName>
</protein>
<keyword evidence="4" id="KW-1015">Disulfide bond</keyword>
<dbReference type="GO" id="GO:0016209">
    <property type="term" value="F:antioxidant activity"/>
    <property type="evidence" value="ECO:0007669"/>
    <property type="project" value="InterPro"/>
</dbReference>
<evidence type="ECO:0000313" key="8">
    <source>
        <dbReference type="EMBL" id="RDC45421.1"/>
    </source>
</evidence>
<gene>
    <name evidence="8" type="ORF">C1850_04700</name>
</gene>
<name>A0A369NZX4_9ACTN</name>
<evidence type="ECO:0000256" key="4">
    <source>
        <dbReference type="ARBA" id="ARBA00023157"/>
    </source>
</evidence>
<evidence type="ECO:0000256" key="1">
    <source>
        <dbReference type="ARBA" id="ARBA00004196"/>
    </source>
</evidence>
<dbReference type="CDD" id="cd02966">
    <property type="entry name" value="TlpA_like_family"/>
    <property type="match status" value="1"/>
</dbReference>
<comment type="subcellular location">
    <subcellularLocation>
        <location evidence="1">Cell envelope</location>
    </subcellularLocation>
</comment>
<accession>A0A369NZX4</accession>
<evidence type="ECO:0000256" key="5">
    <source>
        <dbReference type="ARBA" id="ARBA00023284"/>
    </source>
</evidence>
<keyword evidence="3" id="KW-0812">Transmembrane</keyword>
<feature type="domain" description="Thioredoxin" evidence="7">
    <location>
        <begin position="29"/>
        <end position="179"/>
    </location>
</feature>
<keyword evidence="3" id="KW-0735">Signal-anchor</keyword>
<comment type="caution">
    <text evidence="8">The sequence shown here is derived from an EMBL/GenBank/DDBJ whole genome shotgun (WGS) entry which is preliminary data.</text>
</comment>
<sequence>MLRRIATLAAAALLGAALLAGCSSPDGELVSKTPFPEFSAVDTDGESIGSDVFGDWDATIVNFWNNGCGTCIAEMPELEEMYQQFKTENVNLIGVAADSGESDEQLACARDILHEKGVTYANISPSPESSFYQDFVKGLTGYPTTYIVDREGNIIGAPIIGNVKAQEQTVRERIERVRS</sequence>
<keyword evidence="5" id="KW-0676">Redox-active center</keyword>
<feature type="chain" id="PRO_5039585978" description="Thioredoxin domain-containing protein" evidence="6">
    <location>
        <begin position="21"/>
        <end position="179"/>
    </location>
</feature>
<evidence type="ECO:0000313" key="9">
    <source>
        <dbReference type="Proteomes" id="UP000253805"/>
    </source>
</evidence>
<dbReference type="PANTHER" id="PTHR42852:SF6">
    <property type="entry name" value="THIOL:DISULFIDE INTERCHANGE PROTEIN DSBE"/>
    <property type="match status" value="1"/>
</dbReference>
<dbReference type="Proteomes" id="UP000253805">
    <property type="component" value="Unassembled WGS sequence"/>
</dbReference>
<evidence type="ECO:0000256" key="2">
    <source>
        <dbReference type="ARBA" id="ARBA00022748"/>
    </source>
</evidence>
<proteinExistence type="predicted"/>
<dbReference type="PANTHER" id="PTHR42852">
    <property type="entry name" value="THIOL:DISULFIDE INTERCHANGE PROTEIN DSBE"/>
    <property type="match status" value="1"/>
</dbReference>
<organism evidence="8 9">
    <name type="scientific">Adlercreutzia equolifaciens subsp. celatus</name>
    <dbReference type="NCBI Taxonomy" id="394340"/>
    <lineage>
        <taxon>Bacteria</taxon>
        <taxon>Bacillati</taxon>
        <taxon>Actinomycetota</taxon>
        <taxon>Coriobacteriia</taxon>
        <taxon>Eggerthellales</taxon>
        <taxon>Eggerthellaceae</taxon>
        <taxon>Adlercreutzia</taxon>
    </lineage>
</organism>
<evidence type="ECO:0000259" key="7">
    <source>
        <dbReference type="PROSITE" id="PS51352"/>
    </source>
</evidence>
<keyword evidence="2" id="KW-0201">Cytochrome c-type biogenesis</keyword>
<dbReference type="InterPro" id="IPR013766">
    <property type="entry name" value="Thioredoxin_domain"/>
</dbReference>
<dbReference type="Gene3D" id="3.40.30.10">
    <property type="entry name" value="Glutaredoxin"/>
    <property type="match status" value="1"/>
</dbReference>
<dbReference type="InterPro" id="IPR036249">
    <property type="entry name" value="Thioredoxin-like_sf"/>
</dbReference>
<dbReference type="PROSITE" id="PS51352">
    <property type="entry name" value="THIOREDOXIN_2"/>
    <property type="match status" value="1"/>
</dbReference>
<dbReference type="AlphaFoldDB" id="A0A369NZX4"/>
<dbReference type="GO" id="GO:0030313">
    <property type="term" value="C:cell envelope"/>
    <property type="evidence" value="ECO:0007669"/>
    <property type="project" value="UniProtKB-SubCell"/>
</dbReference>
<dbReference type="GO" id="GO:0016491">
    <property type="term" value="F:oxidoreductase activity"/>
    <property type="evidence" value="ECO:0007669"/>
    <property type="project" value="InterPro"/>
</dbReference>
<dbReference type="GO" id="GO:0017004">
    <property type="term" value="P:cytochrome complex assembly"/>
    <property type="evidence" value="ECO:0007669"/>
    <property type="project" value="UniProtKB-KW"/>
</dbReference>
<keyword evidence="6" id="KW-0732">Signal</keyword>
<feature type="signal peptide" evidence="6">
    <location>
        <begin position="1"/>
        <end position="20"/>
    </location>
</feature>